<evidence type="ECO:0000256" key="1">
    <source>
        <dbReference type="ARBA" id="ARBA00008072"/>
    </source>
</evidence>
<dbReference type="Pfam" id="PF08240">
    <property type="entry name" value="ADH_N"/>
    <property type="match status" value="1"/>
</dbReference>
<dbReference type="InterPro" id="IPR047122">
    <property type="entry name" value="Trans-enoyl_RdTase-like"/>
</dbReference>
<evidence type="ECO:0000313" key="4">
    <source>
        <dbReference type="EMBL" id="CAI6088193.1"/>
    </source>
</evidence>
<evidence type="ECO:0000313" key="5">
    <source>
        <dbReference type="Proteomes" id="UP001160390"/>
    </source>
</evidence>
<reference evidence="4" key="1">
    <citation type="submission" date="2023-01" db="EMBL/GenBank/DDBJ databases">
        <authorList>
            <person name="Piombo E."/>
        </authorList>
    </citation>
    <scope>NUCLEOTIDE SEQUENCE</scope>
</reference>
<dbReference type="EMBL" id="CABFNP030000820">
    <property type="protein sequence ID" value="CAI6088193.1"/>
    <property type="molecule type" value="Genomic_DNA"/>
</dbReference>
<organism evidence="4 5">
    <name type="scientific">Clonostachys chloroleuca</name>
    <dbReference type="NCBI Taxonomy" id="1926264"/>
    <lineage>
        <taxon>Eukaryota</taxon>
        <taxon>Fungi</taxon>
        <taxon>Dikarya</taxon>
        <taxon>Ascomycota</taxon>
        <taxon>Pezizomycotina</taxon>
        <taxon>Sordariomycetes</taxon>
        <taxon>Hypocreomycetidae</taxon>
        <taxon>Hypocreales</taxon>
        <taxon>Bionectriaceae</taxon>
        <taxon>Clonostachys</taxon>
    </lineage>
</organism>
<dbReference type="InterPro" id="IPR020843">
    <property type="entry name" value="ER"/>
</dbReference>
<comment type="similarity">
    <text evidence="1">Belongs to the zinc-containing alcohol dehydrogenase family.</text>
</comment>
<dbReference type="GO" id="GO:0016651">
    <property type="term" value="F:oxidoreductase activity, acting on NAD(P)H"/>
    <property type="evidence" value="ECO:0007669"/>
    <property type="project" value="InterPro"/>
</dbReference>
<dbReference type="InterPro" id="IPR013154">
    <property type="entry name" value="ADH-like_N"/>
</dbReference>
<dbReference type="Gene3D" id="3.90.180.10">
    <property type="entry name" value="Medium-chain alcohol dehydrogenases, catalytic domain"/>
    <property type="match status" value="1"/>
</dbReference>
<evidence type="ECO:0000256" key="2">
    <source>
        <dbReference type="ARBA" id="ARBA00023002"/>
    </source>
</evidence>
<dbReference type="Proteomes" id="UP001160390">
    <property type="component" value="Unassembled WGS sequence"/>
</dbReference>
<keyword evidence="5" id="KW-1185">Reference proteome</keyword>
<dbReference type="InterPro" id="IPR011032">
    <property type="entry name" value="GroES-like_sf"/>
</dbReference>
<sequence>MKALILDASRHTASVQDVSYPELGEGELLVKVHAVALNPVDALYVYHPLARTGRTVGSDFAGTVAAVSDSGIPSVQVGDRVAGFLQGACSSNERPGAFAEYVVCPADLVWRVPSSTTLEDASAVSLCALTAAQAVFFRLGLPAPFDWGRSEAADDARPLSFFIYGASSSVGLYAAQLIRHSAEAASRTVHLIGTASKARFPLLQAEPYSYDALVDYRERGWVQQVRSHSNDGFNYAFDCISEGPTVRQVSGLLRDGGRMAIVRSREGGAWEDGDLPVEPIYGAVWEGLGAEILYQNLVVPVSEDARRFAASFYRWLSSGAPVTPNPVRLMPGGLDKIVPDGFALLGSGSMEDRQRRRTEAWMKPISGEKLVYRIDEGGRDSQDQDSK</sequence>
<feature type="domain" description="Enoyl reductase (ER)" evidence="3">
    <location>
        <begin position="8"/>
        <end position="322"/>
    </location>
</feature>
<keyword evidence="2" id="KW-0560">Oxidoreductase</keyword>
<comment type="caution">
    <text evidence="4">The sequence shown here is derived from an EMBL/GenBank/DDBJ whole genome shotgun (WGS) entry which is preliminary data.</text>
</comment>
<dbReference type="SMART" id="SM00829">
    <property type="entry name" value="PKS_ER"/>
    <property type="match status" value="1"/>
</dbReference>
<gene>
    <name evidence="4" type="ORF">CCHLO57077_00019512</name>
</gene>
<dbReference type="PANTHER" id="PTHR45348">
    <property type="entry name" value="HYPOTHETICAL OXIDOREDUCTASE (EUROFUNG)"/>
    <property type="match status" value="1"/>
</dbReference>
<protein>
    <recommendedName>
        <fullName evidence="3">Enoyl reductase (ER) domain-containing protein</fullName>
    </recommendedName>
</protein>
<dbReference type="CDD" id="cd08249">
    <property type="entry name" value="enoyl_reductase_like"/>
    <property type="match status" value="1"/>
</dbReference>
<dbReference type="Gene3D" id="3.40.50.720">
    <property type="entry name" value="NAD(P)-binding Rossmann-like Domain"/>
    <property type="match status" value="1"/>
</dbReference>
<evidence type="ECO:0000259" key="3">
    <source>
        <dbReference type="SMART" id="SM00829"/>
    </source>
</evidence>
<accession>A0AA35M0J3</accession>
<dbReference type="AlphaFoldDB" id="A0AA35M0J3"/>
<dbReference type="PANTHER" id="PTHR45348:SF7">
    <property type="entry name" value="ZINC BINDING OXIDOREDUCTASE, PUTATIVE-RELATED"/>
    <property type="match status" value="1"/>
</dbReference>
<proteinExistence type="inferred from homology"/>
<dbReference type="SUPFAM" id="SSF50129">
    <property type="entry name" value="GroES-like"/>
    <property type="match status" value="1"/>
</dbReference>
<dbReference type="SUPFAM" id="SSF51735">
    <property type="entry name" value="NAD(P)-binding Rossmann-fold domains"/>
    <property type="match status" value="1"/>
</dbReference>
<name>A0AA35M0J3_9HYPO</name>
<dbReference type="InterPro" id="IPR036291">
    <property type="entry name" value="NAD(P)-bd_dom_sf"/>
</dbReference>